<dbReference type="InParanoid" id="A0A061GDE1"/>
<evidence type="ECO:0000256" key="11">
    <source>
        <dbReference type="ARBA" id="ARBA00022786"/>
    </source>
</evidence>
<evidence type="ECO:0000313" key="17">
    <source>
        <dbReference type="EMBL" id="EOY27428.1"/>
    </source>
</evidence>
<evidence type="ECO:0000256" key="9">
    <source>
        <dbReference type="ARBA" id="ARBA00022737"/>
    </source>
</evidence>
<keyword evidence="7" id="KW-0808">Transferase</keyword>
<evidence type="ECO:0000256" key="4">
    <source>
        <dbReference type="ARBA" id="ARBA00004906"/>
    </source>
</evidence>
<dbReference type="Gene3D" id="3.30.40.10">
    <property type="entry name" value="Zinc/RING finger domain, C3HC4 (zinc finger)"/>
    <property type="match status" value="1"/>
</dbReference>
<dbReference type="Pfam" id="PF00097">
    <property type="entry name" value="zf-C3HC4"/>
    <property type="match status" value="1"/>
</dbReference>
<keyword evidence="10 13" id="KW-0863">Zinc-finger</keyword>
<feature type="region of interest" description="Disordered" evidence="14">
    <location>
        <begin position="57"/>
        <end position="79"/>
    </location>
</feature>
<gene>
    <name evidence="17" type="ORF">TCM_029275</name>
</gene>
<dbReference type="GO" id="GO:0031624">
    <property type="term" value="F:ubiquitin conjugating enzyme binding"/>
    <property type="evidence" value="ECO:0000318"/>
    <property type="project" value="GO_Central"/>
</dbReference>
<dbReference type="eggNOG" id="KOG1812">
    <property type="taxonomic scope" value="Eukaryota"/>
</dbReference>
<comment type="cofactor">
    <cofactor evidence="2">
        <name>Zn(2+)</name>
        <dbReference type="ChEBI" id="CHEBI:29105"/>
    </cofactor>
</comment>
<comment type="pathway">
    <text evidence="4">Protein modification; protein ubiquitination.</text>
</comment>
<evidence type="ECO:0000256" key="13">
    <source>
        <dbReference type="PROSITE-ProRule" id="PRU00175"/>
    </source>
</evidence>
<dbReference type="FunFam" id="3.30.40.10:FF:000230">
    <property type="entry name" value="RBR-type E3 ubiquitin transferase"/>
    <property type="match status" value="1"/>
</dbReference>
<dbReference type="FunCoup" id="A0A061GDE1">
    <property type="interactions" value="238"/>
</dbReference>
<dbReference type="Gramene" id="EOY27428">
    <property type="protein sequence ID" value="EOY27428"/>
    <property type="gene ID" value="TCM_029275"/>
</dbReference>
<evidence type="ECO:0000256" key="14">
    <source>
        <dbReference type="SAM" id="MobiDB-lite"/>
    </source>
</evidence>
<keyword evidence="9" id="KW-0677">Repeat</keyword>
<dbReference type="Pfam" id="PF01485">
    <property type="entry name" value="IBR"/>
    <property type="match status" value="2"/>
</dbReference>
<dbReference type="InterPro" id="IPR018957">
    <property type="entry name" value="Znf_C3HC4_RING-type"/>
</dbReference>
<dbReference type="SMART" id="SM00647">
    <property type="entry name" value="IBR"/>
    <property type="match status" value="2"/>
</dbReference>
<protein>
    <recommendedName>
        <fullName evidence="6">RBR-type E3 ubiquitin transferase</fullName>
        <ecNumber evidence="6">2.3.2.31</ecNumber>
    </recommendedName>
</protein>
<dbReference type="PROSITE" id="PS51873">
    <property type="entry name" value="TRIAD"/>
    <property type="match status" value="1"/>
</dbReference>
<sequence length="292" mass="33027">MGTSSSDFDFAEEIYLSEVLDGSEGGDLQQLDAKFAEQLQFQDAIFFSVKETGSSSTSRQMNIGATSSMRKPKARKSATKAGESSLSFCEICSERKERRQMFPISGCSHSFCSDCISMYVKAKLEGNITIIMCPAENCRVILELEACRPLLPKEVVNLWQDLLCEELLCATGGRLYCPFKDCSALLLNDNQEVIAECECPFCHRLFCAQCHVPWHPGIDCEEYQNLTEDERGREDLMVRKLVKENKWRRCSSCHIIVERTEGCLHITCRCKFEFCYACGAEWTQDHGGCQNN</sequence>
<dbReference type="GO" id="GO:0005737">
    <property type="term" value="C:cytoplasm"/>
    <property type="evidence" value="ECO:0000318"/>
    <property type="project" value="GO_Central"/>
</dbReference>
<dbReference type="HOGENOM" id="CLU_022048_3_1_1"/>
<dbReference type="GO" id="GO:0006511">
    <property type="term" value="P:ubiquitin-dependent protein catabolic process"/>
    <property type="evidence" value="ECO:0000318"/>
    <property type="project" value="GO_Central"/>
</dbReference>
<dbReference type="SUPFAM" id="SSF57850">
    <property type="entry name" value="RING/U-box"/>
    <property type="match status" value="3"/>
</dbReference>
<name>A0A061GDE1_THECC</name>
<evidence type="ECO:0000256" key="3">
    <source>
        <dbReference type="ARBA" id="ARBA00003976"/>
    </source>
</evidence>
<dbReference type="InterPro" id="IPR031127">
    <property type="entry name" value="E3_UB_ligase_RBR"/>
</dbReference>
<evidence type="ECO:0000256" key="6">
    <source>
        <dbReference type="ARBA" id="ARBA00012251"/>
    </source>
</evidence>
<evidence type="ECO:0000256" key="10">
    <source>
        <dbReference type="ARBA" id="ARBA00022771"/>
    </source>
</evidence>
<accession>A0A061GDE1</accession>
<evidence type="ECO:0000256" key="2">
    <source>
        <dbReference type="ARBA" id="ARBA00001947"/>
    </source>
</evidence>
<dbReference type="GO" id="GO:0008270">
    <property type="term" value="F:zinc ion binding"/>
    <property type="evidence" value="ECO:0007669"/>
    <property type="project" value="UniProtKB-KW"/>
</dbReference>
<keyword evidence="11" id="KW-0833">Ubl conjugation pathway</keyword>
<evidence type="ECO:0000256" key="7">
    <source>
        <dbReference type="ARBA" id="ARBA00022679"/>
    </source>
</evidence>
<keyword evidence="18" id="KW-1185">Reference proteome</keyword>
<keyword evidence="12" id="KW-0862">Zinc</keyword>
<dbReference type="GO" id="GO:0016567">
    <property type="term" value="P:protein ubiquitination"/>
    <property type="evidence" value="ECO:0007669"/>
    <property type="project" value="UniProtKB-UniPathway"/>
</dbReference>
<evidence type="ECO:0000313" key="18">
    <source>
        <dbReference type="Proteomes" id="UP000026915"/>
    </source>
</evidence>
<dbReference type="InterPro" id="IPR017907">
    <property type="entry name" value="Znf_RING_CS"/>
</dbReference>
<dbReference type="STRING" id="3641.A0A061GDE1"/>
<dbReference type="PANTHER" id="PTHR11685">
    <property type="entry name" value="RBR FAMILY RING FINGER AND IBR DOMAIN-CONTAINING"/>
    <property type="match status" value="1"/>
</dbReference>
<keyword evidence="8" id="KW-0479">Metal-binding</keyword>
<dbReference type="InterPro" id="IPR013083">
    <property type="entry name" value="Znf_RING/FYVE/PHD"/>
</dbReference>
<dbReference type="PROSITE" id="PS50089">
    <property type="entry name" value="ZF_RING_2"/>
    <property type="match status" value="1"/>
</dbReference>
<evidence type="ECO:0000256" key="1">
    <source>
        <dbReference type="ARBA" id="ARBA00001798"/>
    </source>
</evidence>
<comment type="function">
    <text evidence="3">Might act as an E3 ubiquitin-protein ligase, or as part of E3 complex, which accepts ubiquitin from specific E2 ubiquitin-conjugating enzymes and then transfers it to substrates.</text>
</comment>
<dbReference type="GO" id="GO:0061630">
    <property type="term" value="F:ubiquitin protein ligase activity"/>
    <property type="evidence" value="ECO:0000318"/>
    <property type="project" value="GO_Central"/>
</dbReference>
<dbReference type="EMBL" id="CM001884">
    <property type="protein sequence ID" value="EOY27428.1"/>
    <property type="molecule type" value="Genomic_DNA"/>
</dbReference>
<dbReference type="InterPro" id="IPR001841">
    <property type="entry name" value="Znf_RING"/>
</dbReference>
<dbReference type="CDD" id="cd22584">
    <property type="entry name" value="Rcat_RBR_unk"/>
    <property type="match status" value="1"/>
</dbReference>
<organism evidence="17 18">
    <name type="scientific">Theobroma cacao</name>
    <name type="common">Cacao</name>
    <name type="synonym">Cocoa</name>
    <dbReference type="NCBI Taxonomy" id="3641"/>
    <lineage>
        <taxon>Eukaryota</taxon>
        <taxon>Viridiplantae</taxon>
        <taxon>Streptophyta</taxon>
        <taxon>Embryophyta</taxon>
        <taxon>Tracheophyta</taxon>
        <taxon>Spermatophyta</taxon>
        <taxon>Magnoliopsida</taxon>
        <taxon>eudicotyledons</taxon>
        <taxon>Gunneridae</taxon>
        <taxon>Pentapetalae</taxon>
        <taxon>rosids</taxon>
        <taxon>malvids</taxon>
        <taxon>Malvales</taxon>
        <taxon>Malvaceae</taxon>
        <taxon>Byttnerioideae</taxon>
        <taxon>Theobroma</taxon>
    </lineage>
</organism>
<reference evidence="17 18" key="1">
    <citation type="journal article" date="2013" name="Genome Biol.">
        <title>The genome sequence of the most widely cultivated cacao type and its use to identify candidate genes regulating pod color.</title>
        <authorList>
            <person name="Motamayor J.C."/>
            <person name="Mockaitis K."/>
            <person name="Schmutz J."/>
            <person name="Haiminen N."/>
            <person name="Iii D.L."/>
            <person name="Cornejo O."/>
            <person name="Findley S.D."/>
            <person name="Zheng P."/>
            <person name="Utro F."/>
            <person name="Royaert S."/>
            <person name="Saski C."/>
            <person name="Jenkins J."/>
            <person name="Podicheti R."/>
            <person name="Zhao M."/>
            <person name="Scheffler B.E."/>
            <person name="Stack J.C."/>
            <person name="Feltus F.A."/>
            <person name="Mustiga G.M."/>
            <person name="Amores F."/>
            <person name="Phillips W."/>
            <person name="Marelli J.P."/>
            <person name="May G.D."/>
            <person name="Shapiro H."/>
            <person name="Ma J."/>
            <person name="Bustamante C.D."/>
            <person name="Schnell R.J."/>
            <person name="Main D."/>
            <person name="Gilbert D."/>
            <person name="Parida L."/>
            <person name="Kuhn D.N."/>
        </authorList>
    </citation>
    <scope>NUCLEOTIDE SEQUENCE [LARGE SCALE GENOMIC DNA]</scope>
    <source>
        <strain evidence="18">cv. Matina 1-6</strain>
    </source>
</reference>
<dbReference type="Proteomes" id="UP000026915">
    <property type="component" value="Chromosome 6"/>
</dbReference>
<dbReference type="UniPathway" id="UPA00143"/>
<evidence type="ECO:0000256" key="8">
    <source>
        <dbReference type="ARBA" id="ARBA00022723"/>
    </source>
</evidence>
<dbReference type="GO" id="GO:0000151">
    <property type="term" value="C:ubiquitin ligase complex"/>
    <property type="evidence" value="ECO:0000318"/>
    <property type="project" value="GO_Central"/>
</dbReference>
<evidence type="ECO:0000256" key="12">
    <source>
        <dbReference type="ARBA" id="ARBA00022833"/>
    </source>
</evidence>
<dbReference type="OMA" id="CEICADS"/>
<dbReference type="CDD" id="cd22582">
    <property type="entry name" value="BRcat_RBR_unk"/>
    <property type="match status" value="1"/>
</dbReference>
<evidence type="ECO:0000256" key="5">
    <source>
        <dbReference type="ARBA" id="ARBA00005884"/>
    </source>
</evidence>
<dbReference type="InterPro" id="IPR002867">
    <property type="entry name" value="IBR_dom"/>
</dbReference>
<evidence type="ECO:0000259" key="15">
    <source>
        <dbReference type="PROSITE" id="PS50089"/>
    </source>
</evidence>
<dbReference type="EC" id="2.3.2.31" evidence="6"/>
<dbReference type="AlphaFoldDB" id="A0A061GDE1"/>
<evidence type="ECO:0000259" key="16">
    <source>
        <dbReference type="PROSITE" id="PS51873"/>
    </source>
</evidence>
<comment type="catalytic activity">
    <reaction evidence="1">
        <text>[E2 ubiquitin-conjugating enzyme]-S-ubiquitinyl-L-cysteine + [acceptor protein]-L-lysine = [E2 ubiquitin-conjugating enzyme]-L-cysteine + [acceptor protein]-N(6)-ubiquitinyl-L-lysine.</text>
        <dbReference type="EC" id="2.3.2.31"/>
    </reaction>
</comment>
<dbReference type="PROSITE" id="PS00518">
    <property type="entry name" value="ZF_RING_1"/>
    <property type="match status" value="1"/>
</dbReference>
<feature type="domain" description="RING-type" evidence="15">
    <location>
        <begin position="89"/>
        <end position="137"/>
    </location>
</feature>
<dbReference type="InterPro" id="IPR044066">
    <property type="entry name" value="TRIAD_supradom"/>
</dbReference>
<proteinExistence type="inferred from homology"/>
<feature type="domain" description="RING-type" evidence="16">
    <location>
        <begin position="85"/>
        <end position="292"/>
    </location>
</feature>
<dbReference type="Gene3D" id="1.20.120.1750">
    <property type="match status" value="1"/>
</dbReference>
<comment type="similarity">
    <text evidence="5">Belongs to the RBR family. Ariadne subfamily.</text>
</comment>
<feature type="compositionally biased region" description="Polar residues" evidence="14">
    <location>
        <begin position="57"/>
        <end position="69"/>
    </location>
</feature>